<gene>
    <name evidence="8" type="ORF">SAMN04487995_2150</name>
</gene>
<protein>
    <submittedName>
        <fullName evidence="8">Por secretion system C-terminal sorting domain-containing protein</fullName>
    </submittedName>
</protein>
<dbReference type="GO" id="GO:0006508">
    <property type="term" value="P:proteolysis"/>
    <property type="evidence" value="ECO:0007669"/>
    <property type="project" value="UniProtKB-KW"/>
</dbReference>
<dbReference type="PROSITE" id="PS00138">
    <property type="entry name" value="SUBTILASE_SER"/>
    <property type="match status" value="1"/>
</dbReference>
<dbReference type="PRINTS" id="PR00723">
    <property type="entry name" value="SUBTILISIN"/>
</dbReference>
<dbReference type="InterPro" id="IPR036852">
    <property type="entry name" value="Peptidase_S8/S53_dom_sf"/>
</dbReference>
<keyword evidence="9" id="KW-1185">Reference proteome</keyword>
<feature type="active site" description="Charge relay system" evidence="5">
    <location>
        <position position="231"/>
    </location>
</feature>
<dbReference type="Pfam" id="PF18962">
    <property type="entry name" value="Por_Secre_tail"/>
    <property type="match status" value="1"/>
</dbReference>
<evidence type="ECO:0000313" key="9">
    <source>
        <dbReference type="Proteomes" id="UP000199532"/>
    </source>
</evidence>
<dbReference type="NCBIfam" id="TIGR04183">
    <property type="entry name" value="Por_Secre_tail"/>
    <property type="match status" value="1"/>
</dbReference>
<dbReference type="Pfam" id="PF00082">
    <property type="entry name" value="Peptidase_S8"/>
    <property type="match status" value="1"/>
</dbReference>
<evidence type="ECO:0000256" key="5">
    <source>
        <dbReference type="PROSITE-ProRule" id="PRU01240"/>
    </source>
</evidence>
<feature type="domain" description="Secretion system C-terminal sorting" evidence="7">
    <location>
        <begin position="492"/>
        <end position="563"/>
    </location>
</feature>
<dbReference type="Gene3D" id="3.40.50.200">
    <property type="entry name" value="Peptidase S8/S53 domain"/>
    <property type="match status" value="1"/>
</dbReference>
<evidence type="ECO:0000256" key="4">
    <source>
        <dbReference type="ARBA" id="ARBA00022825"/>
    </source>
</evidence>
<evidence type="ECO:0000259" key="6">
    <source>
        <dbReference type="Pfam" id="PF00082"/>
    </source>
</evidence>
<dbReference type="InterPro" id="IPR050131">
    <property type="entry name" value="Peptidase_S8_subtilisin-like"/>
</dbReference>
<dbReference type="InterPro" id="IPR026444">
    <property type="entry name" value="Secre_tail"/>
</dbReference>
<evidence type="ECO:0000256" key="1">
    <source>
        <dbReference type="ARBA" id="ARBA00011073"/>
    </source>
</evidence>
<keyword evidence="4 5" id="KW-0720">Serine protease</keyword>
<accession>A0A1H6TBU2</accession>
<dbReference type="PROSITE" id="PS51892">
    <property type="entry name" value="SUBTILASE"/>
    <property type="match status" value="1"/>
</dbReference>
<dbReference type="STRING" id="408657.SAMN04487995_2150"/>
<keyword evidence="3 5" id="KW-0378">Hydrolase</keyword>
<evidence type="ECO:0000313" key="8">
    <source>
        <dbReference type="EMBL" id="SEI77529.1"/>
    </source>
</evidence>
<dbReference type="PANTHER" id="PTHR43806">
    <property type="entry name" value="PEPTIDASE S8"/>
    <property type="match status" value="1"/>
</dbReference>
<evidence type="ECO:0000259" key="7">
    <source>
        <dbReference type="Pfam" id="PF18962"/>
    </source>
</evidence>
<evidence type="ECO:0000256" key="2">
    <source>
        <dbReference type="ARBA" id="ARBA00022670"/>
    </source>
</evidence>
<organism evidence="8 9">
    <name type="scientific">Dyadobacter koreensis</name>
    <dbReference type="NCBI Taxonomy" id="408657"/>
    <lineage>
        <taxon>Bacteria</taxon>
        <taxon>Pseudomonadati</taxon>
        <taxon>Bacteroidota</taxon>
        <taxon>Cytophagia</taxon>
        <taxon>Cytophagales</taxon>
        <taxon>Spirosomataceae</taxon>
        <taxon>Dyadobacter</taxon>
    </lineage>
</organism>
<sequence length="565" mass="61055">MVILNKKLWKMNIKLLLVVSLLFVLLTNFSQAQTNPRYLVLYKDKASSPYSVNRPAEFLSTKAITRRNKQNIAVSENDFPVNPAYVAAVKQTGATVIYSSKWFNGTLVEASASQLAAIKNLSFYKGIEQNHALANLTTPSPGLRMSATETVSETAAELDYGRMREQLALMGTDHLHQEGFQGENMLVAVFDAGFNRANELDFLKPLFNENRVLDTHDFISRNSNVYDDDSHGLHVLSIIAADQPGTIIGAAFKANFVLYRTENVLMETPYEEVTWLLAAERADSIGVDVINSSLGYNTFEGEFNTSAYNYTYQNLDGKTTIISRAARFATRTGMLVVNSAGNEGNKAWKYITAPADVDSVLSVGATTLDKSYAAFSSVGPNAIGQQKPDISAVGSGTVLGSSTGSGNVTSGNGTSYSSPLIAGLATILWQAFPNLTAQELIQALKKSGHLASTPDNFLGYGVPNAALAEEIIKNGIVLGTEPDALEDVILSPNPVQQDLTLSFPIGLLGKKSTVSIVSQSGKTLSSNQIILSKTLPVQTNNLAPGLYLIKIDALNRSRTLKFIKQ</sequence>
<proteinExistence type="inferred from homology"/>
<feature type="active site" description="Charge relay system" evidence="5">
    <location>
        <position position="415"/>
    </location>
</feature>
<feature type="active site" description="Charge relay system" evidence="5">
    <location>
        <position position="191"/>
    </location>
</feature>
<dbReference type="AlphaFoldDB" id="A0A1H6TBU2"/>
<dbReference type="SUPFAM" id="SSF52743">
    <property type="entry name" value="Subtilisin-like"/>
    <property type="match status" value="1"/>
</dbReference>
<dbReference type="EMBL" id="FNXY01000003">
    <property type="protein sequence ID" value="SEI77529.1"/>
    <property type="molecule type" value="Genomic_DNA"/>
</dbReference>
<name>A0A1H6TBU2_9BACT</name>
<dbReference type="InterPro" id="IPR023828">
    <property type="entry name" value="Peptidase_S8_Ser-AS"/>
</dbReference>
<dbReference type="InterPro" id="IPR015500">
    <property type="entry name" value="Peptidase_S8_subtilisin-rel"/>
</dbReference>
<dbReference type="InterPro" id="IPR000209">
    <property type="entry name" value="Peptidase_S8/S53_dom"/>
</dbReference>
<dbReference type="Proteomes" id="UP000199532">
    <property type="component" value="Unassembled WGS sequence"/>
</dbReference>
<evidence type="ECO:0000256" key="3">
    <source>
        <dbReference type="ARBA" id="ARBA00022801"/>
    </source>
</evidence>
<dbReference type="GO" id="GO:0004252">
    <property type="term" value="F:serine-type endopeptidase activity"/>
    <property type="evidence" value="ECO:0007669"/>
    <property type="project" value="UniProtKB-UniRule"/>
</dbReference>
<comment type="similarity">
    <text evidence="1 5">Belongs to the peptidase S8 family.</text>
</comment>
<feature type="domain" description="Peptidase S8/S53" evidence="6">
    <location>
        <begin position="182"/>
        <end position="461"/>
    </location>
</feature>
<keyword evidence="2 5" id="KW-0645">Protease</keyword>
<reference evidence="8 9" key="1">
    <citation type="submission" date="2016-10" db="EMBL/GenBank/DDBJ databases">
        <authorList>
            <person name="de Groot N.N."/>
        </authorList>
    </citation>
    <scope>NUCLEOTIDE SEQUENCE [LARGE SCALE GENOMIC DNA]</scope>
    <source>
        <strain evidence="8 9">DSM 19938</strain>
    </source>
</reference>
<dbReference type="PANTHER" id="PTHR43806:SF67">
    <property type="entry name" value="EGF-LIKE DOMAIN-CONTAINING PROTEIN"/>
    <property type="match status" value="1"/>
</dbReference>